<protein>
    <submittedName>
        <fullName evidence="2">Uncharacterized protein</fullName>
    </submittedName>
</protein>
<evidence type="ECO:0000313" key="2">
    <source>
        <dbReference type="EMBL" id="KAF0294182.1"/>
    </source>
</evidence>
<comment type="caution">
    <text evidence="2">The sequence shown here is derived from an EMBL/GenBank/DDBJ whole genome shotgun (WGS) entry which is preliminary data.</text>
</comment>
<dbReference type="AlphaFoldDB" id="A0A6A4VTV1"/>
<dbReference type="OrthoDB" id="8251209at2759"/>
<reference evidence="2 3" key="1">
    <citation type="submission" date="2019-07" db="EMBL/GenBank/DDBJ databases">
        <title>Draft genome assembly of a fouling barnacle, Amphibalanus amphitrite (Darwin, 1854): The first reference genome for Thecostraca.</title>
        <authorList>
            <person name="Kim W."/>
        </authorList>
    </citation>
    <scope>NUCLEOTIDE SEQUENCE [LARGE SCALE GENOMIC DNA]</scope>
    <source>
        <strain evidence="2">SNU_AA5</strain>
        <tissue evidence="2">Soma without cirri and trophi</tissue>
    </source>
</reference>
<proteinExistence type="predicted"/>
<gene>
    <name evidence="2" type="ORF">FJT64_008118</name>
</gene>
<sequence length="955" mass="105451">MKRTSVLVVVDVSALTRGVRLLSVEVPLTAVPAGAAASPAADIERGTCQPPFGSLQLLQSAAQLSVSVSLAVPLDLLPRPAPARCAYGRLLAVVSQRGLQRSGVLQLIQQLNEPPSPAAAEGTAPRRPGDVSTPGISGFCLADRQLHLLFAEVRADAELEQTAAAPRALPRRDARLCHQSGLLFRERLYPRQPAAFRVLEDRPLRAQLLDTRLYTSQKQEPARAVSAIRECFRTQWLSENEPASQRGRPATTAGRLLAEKNAFNRMSVVKSTLGVELHVRKYKGLFQISRTAEPIALKFGNRLGTDFIAELRKAAEHCEFGGTLEDRLMEQLVCGIADERIQRHLLAEPQLDFSRAQQFCTSVEHNGMTYRGMKVIVVKGTRSSLLGRDWLEAIRINWCEVKAVFNSAIDQLKGKYRQVFEPGLALTEVTRLPLAGYRLPPPLFNGRSPRRTFGRRHLVLLLSRLPSRLLGRLASRLVLVLGRLRARSRALPFRHRHYLAECRCYSPSGRLTSSGRRRGPMTRLCLRALAVSRLQGKDWHLALIGYRRGKKTTLKFDTFGDDELDRAFKCVGADGRKTPNQAEELIMKSFYRSPRRKPVGKVLVVQQATYERLQQLQKRLKCATVAGTVTYMTKRSSCATVEPTENTIPYSPVFSDYSFTPGSAAPTPRRDLAEAEMLEELYGGFVARKRVAVLDYTAHLDRPFQRNDDGTIKCPSGVASMTESRSRMASGSSMEFAPPPPSKRPRPLWEPGDGDDPLSAVYDRALLGCLCDAGEAQLAAVPAALDDGEPRRQLLALSCVQLLQQAAQQQLQAGTIPLLSCAAGRCLTLSALLVTPERAQPVVEALVAAVLDSERPLEVSHALNALQRLIEQHDEEPGAGGGRPLPAECRAVSVAADPESLAELKCAITAQLENRWIPITQRFCRLLARPEHQTEVLAFPRLWATVISVKNNEYR</sequence>
<dbReference type="Proteomes" id="UP000440578">
    <property type="component" value="Unassembled WGS sequence"/>
</dbReference>
<accession>A0A6A4VTV1</accession>
<dbReference type="EMBL" id="VIIS01001699">
    <property type="protein sequence ID" value="KAF0294182.1"/>
    <property type="molecule type" value="Genomic_DNA"/>
</dbReference>
<feature type="compositionally biased region" description="Polar residues" evidence="1">
    <location>
        <begin position="719"/>
        <end position="733"/>
    </location>
</feature>
<name>A0A6A4VTV1_AMPAM</name>
<feature type="region of interest" description="Disordered" evidence="1">
    <location>
        <begin position="711"/>
        <end position="755"/>
    </location>
</feature>
<evidence type="ECO:0000256" key="1">
    <source>
        <dbReference type="SAM" id="MobiDB-lite"/>
    </source>
</evidence>
<keyword evidence="3" id="KW-1185">Reference proteome</keyword>
<evidence type="ECO:0000313" key="3">
    <source>
        <dbReference type="Proteomes" id="UP000440578"/>
    </source>
</evidence>
<organism evidence="2 3">
    <name type="scientific">Amphibalanus amphitrite</name>
    <name type="common">Striped barnacle</name>
    <name type="synonym">Balanus amphitrite</name>
    <dbReference type="NCBI Taxonomy" id="1232801"/>
    <lineage>
        <taxon>Eukaryota</taxon>
        <taxon>Metazoa</taxon>
        <taxon>Ecdysozoa</taxon>
        <taxon>Arthropoda</taxon>
        <taxon>Crustacea</taxon>
        <taxon>Multicrustacea</taxon>
        <taxon>Cirripedia</taxon>
        <taxon>Thoracica</taxon>
        <taxon>Thoracicalcarea</taxon>
        <taxon>Balanomorpha</taxon>
        <taxon>Balanoidea</taxon>
        <taxon>Balanidae</taxon>
        <taxon>Amphibalaninae</taxon>
        <taxon>Amphibalanus</taxon>
    </lineage>
</organism>